<evidence type="ECO:0000256" key="1">
    <source>
        <dbReference type="ARBA" id="ARBA00001231"/>
    </source>
</evidence>
<evidence type="ECO:0000256" key="5">
    <source>
        <dbReference type="ARBA" id="ARBA00022801"/>
    </source>
</evidence>
<evidence type="ECO:0000256" key="4">
    <source>
        <dbReference type="ARBA" id="ARBA00022729"/>
    </source>
</evidence>
<dbReference type="GO" id="GO:0006689">
    <property type="term" value="P:ganglioside catabolic process"/>
    <property type="evidence" value="ECO:0007669"/>
    <property type="project" value="TreeGrafter"/>
</dbReference>
<feature type="domain" description="Glycoside hydrolase family 20 catalytic" evidence="10">
    <location>
        <begin position="331"/>
        <end position="650"/>
    </location>
</feature>
<dbReference type="FunFam" id="3.20.20.80:FF:000063">
    <property type="entry name" value="Beta-hexosaminidase"/>
    <property type="match status" value="1"/>
</dbReference>
<dbReference type="Gene3D" id="3.30.379.10">
    <property type="entry name" value="Chitobiase/beta-hexosaminidase domain 2-like"/>
    <property type="match status" value="1"/>
</dbReference>
<accession>A0AAV2T8E7</accession>
<evidence type="ECO:0000259" key="11">
    <source>
        <dbReference type="Pfam" id="PF14845"/>
    </source>
</evidence>
<proteinExistence type="inferred from homology"/>
<dbReference type="EMBL" id="CAXLJL010000123">
    <property type="protein sequence ID" value="CAL5132416.1"/>
    <property type="molecule type" value="Genomic_DNA"/>
</dbReference>
<evidence type="ECO:0000313" key="13">
    <source>
        <dbReference type="Proteomes" id="UP001497525"/>
    </source>
</evidence>
<dbReference type="PANTHER" id="PTHR22600:SF21">
    <property type="entry name" value="BETA-HEXOSAMINIDASE A"/>
    <property type="match status" value="1"/>
</dbReference>
<dbReference type="Pfam" id="PF00728">
    <property type="entry name" value="Glyco_hydro_20"/>
    <property type="match status" value="1"/>
</dbReference>
<evidence type="ECO:0000256" key="8">
    <source>
        <dbReference type="PIRSR" id="PIRSR625705-1"/>
    </source>
</evidence>
<dbReference type="AlphaFoldDB" id="A0AAV2T8E7"/>
<sequence>MMDLFDVRTVIHQKDSVTCIHLNSAVKSRNLELKFHFVILLIALLIGELKASTIGTYAGWEKDAQTFRRANDSIRRLQRPNFVNKQGVYRVRNRSETNPPTPFEDVYFDGKWKLESHPSLTIPVLRSPYPTFGHVMPIPKRWSSTQNFYRIDVKHLQIVPIGEVNYILESAISRLSHTIQTRLGLSTYTFLWRHQEPYLDSLSAEYFQHRRRPIVGTAGAGELNYEHPTEQWSEEVVEKFYGMFPSSLTKSRRPTIRRVLVRVQSSGQPWPSSGMDETYILAASSRGIAILAKETWGALRALESLSQLMWCTSDRSKIFINQTFIEDAPRFVHRGVLVDTSRHYISKAVLLANLEAMAYNKLNVFHWHIVDDNSYPYQSKVFPELSAKGAFNPAQVYTAEDIKEVVEFARMRGIRVIPEFDIPGHTLSLSRSMPELLSKCEIPSTSKTSFGPLNPYNNKTYAFLKKLFTEVFGLFQDEYVHLGGDEVETVCLDLDPEVAEQREQLKITDERLMLDYFWRRVQNLVTQIGNEDPKKRRKIIVWQEAMESMLNPKDSTVAQIWKSDSSSLIDLVRPVIYSECWYLDRIVGPNDWPDAYACDPTTSNSAFKHNEEEYFLGGEACMWAEFQSDDTILQRIWPVTSAIAERLWSPASVTRYDSFGPRLEEQRCRMIERNIPSSVIFGPGFCNSPGVLTNHSINLSVQTTSMVPEWAFMYHTDGTRWSNTEWLENGGPIVYISCFILGVTFGVGLTQLCRFCGQKGLRHMPFGFFLLRPRPKIMILSSVILFSCLCFLLLYFSLFNVQ</sequence>
<dbReference type="SUPFAM" id="SSF55545">
    <property type="entry name" value="beta-N-acetylhexosaminidase-like domain"/>
    <property type="match status" value="1"/>
</dbReference>
<feature type="active site" description="Proton donor" evidence="8">
    <location>
        <position position="486"/>
    </location>
</feature>
<keyword evidence="9" id="KW-0812">Transmembrane</keyword>
<dbReference type="InterPro" id="IPR029019">
    <property type="entry name" value="HEX_eukaryotic_N"/>
</dbReference>
<keyword evidence="5" id="KW-0378">Hydrolase</keyword>
<dbReference type="InterPro" id="IPR025705">
    <property type="entry name" value="Beta_hexosaminidase_sua/sub"/>
</dbReference>
<evidence type="ECO:0000256" key="7">
    <source>
        <dbReference type="ARBA" id="ARBA00023295"/>
    </source>
</evidence>
<evidence type="ECO:0000313" key="12">
    <source>
        <dbReference type="EMBL" id="CAL5132416.1"/>
    </source>
</evidence>
<dbReference type="PRINTS" id="PR00738">
    <property type="entry name" value="GLHYDRLASE20"/>
</dbReference>
<feature type="transmembrane region" description="Helical" evidence="9">
    <location>
        <begin position="777"/>
        <end position="798"/>
    </location>
</feature>
<evidence type="ECO:0000256" key="6">
    <source>
        <dbReference type="ARBA" id="ARBA00023180"/>
    </source>
</evidence>
<protein>
    <recommendedName>
        <fullName evidence="3">beta-N-acetylhexosaminidase</fullName>
        <ecNumber evidence="3">3.2.1.52</ecNumber>
    </recommendedName>
</protein>
<comment type="similarity">
    <text evidence="2">Belongs to the glycosyl hydrolase 20 family.</text>
</comment>
<dbReference type="PANTHER" id="PTHR22600">
    <property type="entry name" value="BETA-HEXOSAMINIDASE"/>
    <property type="match status" value="1"/>
</dbReference>
<organism evidence="12 13">
    <name type="scientific">Calicophoron daubneyi</name>
    <name type="common">Rumen fluke</name>
    <name type="synonym">Paramphistomum daubneyi</name>
    <dbReference type="NCBI Taxonomy" id="300641"/>
    <lineage>
        <taxon>Eukaryota</taxon>
        <taxon>Metazoa</taxon>
        <taxon>Spiralia</taxon>
        <taxon>Lophotrochozoa</taxon>
        <taxon>Platyhelminthes</taxon>
        <taxon>Trematoda</taxon>
        <taxon>Digenea</taxon>
        <taxon>Plagiorchiida</taxon>
        <taxon>Pronocephalata</taxon>
        <taxon>Paramphistomoidea</taxon>
        <taxon>Paramphistomidae</taxon>
        <taxon>Calicophoron</taxon>
    </lineage>
</organism>
<dbReference type="SUPFAM" id="SSF51445">
    <property type="entry name" value="(Trans)glycosidases"/>
    <property type="match status" value="1"/>
</dbReference>
<dbReference type="Pfam" id="PF14845">
    <property type="entry name" value="Glycohydro_20b2"/>
    <property type="match status" value="1"/>
</dbReference>
<keyword evidence="9" id="KW-1133">Transmembrane helix</keyword>
<dbReference type="EC" id="3.2.1.52" evidence="3"/>
<evidence type="ECO:0000256" key="3">
    <source>
        <dbReference type="ARBA" id="ARBA00012663"/>
    </source>
</evidence>
<dbReference type="InterPro" id="IPR017853">
    <property type="entry name" value="GH"/>
</dbReference>
<reference evidence="12" key="1">
    <citation type="submission" date="2024-06" db="EMBL/GenBank/DDBJ databases">
        <authorList>
            <person name="Liu X."/>
            <person name="Lenzi L."/>
            <person name="Haldenby T S."/>
            <person name="Uol C."/>
        </authorList>
    </citation>
    <scope>NUCLEOTIDE SEQUENCE</scope>
</reference>
<evidence type="ECO:0000256" key="9">
    <source>
        <dbReference type="SAM" id="Phobius"/>
    </source>
</evidence>
<keyword evidence="9" id="KW-0472">Membrane</keyword>
<gene>
    <name evidence="12" type="ORF">CDAUBV1_LOCUS5245</name>
</gene>
<dbReference type="Proteomes" id="UP001497525">
    <property type="component" value="Unassembled WGS sequence"/>
</dbReference>
<dbReference type="GO" id="GO:0030203">
    <property type="term" value="P:glycosaminoglycan metabolic process"/>
    <property type="evidence" value="ECO:0007669"/>
    <property type="project" value="TreeGrafter"/>
</dbReference>
<comment type="caution">
    <text evidence="12">The sequence shown here is derived from an EMBL/GenBank/DDBJ whole genome shotgun (WGS) entry which is preliminary data.</text>
</comment>
<keyword evidence="6" id="KW-0325">Glycoprotein</keyword>
<keyword evidence="7" id="KW-0326">Glycosidase</keyword>
<dbReference type="GO" id="GO:0005975">
    <property type="term" value="P:carbohydrate metabolic process"/>
    <property type="evidence" value="ECO:0007669"/>
    <property type="project" value="InterPro"/>
</dbReference>
<dbReference type="GO" id="GO:0005764">
    <property type="term" value="C:lysosome"/>
    <property type="evidence" value="ECO:0007669"/>
    <property type="project" value="TreeGrafter"/>
</dbReference>
<evidence type="ECO:0000256" key="2">
    <source>
        <dbReference type="ARBA" id="ARBA00006285"/>
    </source>
</evidence>
<feature type="domain" description="Beta-hexosaminidase eukaryotic type N-terminal" evidence="11">
    <location>
        <begin position="135"/>
        <end position="308"/>
    </location>
</feature>
<dbReference type="GO" id="GO:0004563">
    <property type="term" value="F:beta-N-acetylhexosaminidase activity"/>
    <property type="evidence" value="ECO:0007669"/>
    <property type="project" value="UniProtKB-EC"/>
</dbReference>
<dbReference type="InterPro" id="IPR029018">
    <property type="entry name" value="Hex-like_dom2"/>
</dbReference>
<name>A0AAV2T8E7_CALDB</name>
<dbReference type="Gene3D" id="3.20.20.80">
    <property type="entry name" value="Glycosidases"/>
    <property type="match status" value="1"/>
</dbReference>
<dbReference type="InterPro" id="IPR015883">
    <property type="entry name" value="Glyco_hydro_20_cat"/>
</dbReference>
<evidence type="ECO:0000259" key="10">
    <source>
        <dbReference type="Pfam" id="PF00728"/>
    </source>
</evidence>
<keyword evidence="4" id="KW-0732">Signal</keyword>
<dbReference type="GO" id="GO:0016020">
    <property type="term" value="C:membrane"/>
    <property type="evidence" value="ECO:0007669"/>
    <property type="project" value="TreeGrafter"/>
</dbReference>
<comment type="catalytic activity">
    <reaction evidence="1">
        <text>Hydrolysis of terminal non-reducing N-acetyl-D-hexosamine residues in N-acetyl-beta-D-hexosaminides.</text>
        <dbReference type="EC" id="3.2.1.52"/>
    </reaction>
</comment>